<keyword evidence="1" id="KW-0732">Signal</keyword>
<sequence length="847" mass="94764">MGTLEFLLFRVNIMKKTALSIALALTFASAPSFAKKDKKEEEKTIASIIENKTSIDGLFPLYQDKESGEYLMQLNESQLNTPFLYFAHTVDGVTDAGHFRGNYRETKLIEFRKHFDRIDIISKTPRFIFDENSAIANASDANISEAVLASIEIEKAEDGKILFKADKLFLSESLHKVSPWKRVDDKNASKRFALGKLDDKKSRIVKHRPYSNNLDIVVDYVFSNPDPKVAGSNAVTDSRFVSLKVQHSFVALPDNSYQPRYDDARIGYFTNQFDVQTSPDWAPYKDVIKRWNLVKKDPSAALSEPVEPIVWWIENTTPVEWRDTVRDGVLGWNSAFEKIGFKNAIVVKVQPDDATWDAGDINYNVLRWTSSPRPPFGGYGPATANPLTGQILGSDIMLEYVFMRNRWMYDSLYSQGQMSHGAEASSDTLHCSLGHEMQGQLMTASLATGADIERKEMLRQGLVQLVLHEVGHTLGLNHNMKSSILWGPKEVHDKSKTQGIVTGSVMDYAPANIAPPGVEQGDIFQTKPGPYDDWAIEFGYSTALNDDTQEQQRLEKILSRSGEHGLAFGNDADDMRAPGRHIDPRVMIGDLSSDPVTYGVDRMTLINHLFTELKDKARVDGQSNQQLLTSANMLFGQYRGQATVISRQIGGVYVERSVVGTEGETKPFTPVPLARQKAAMTALKEMVFAPTVLENMQPLYNYMQAQRRGFNHYGKNEDPKVHKMVLGMQKSVLDQVLHANVLQRISDSAYYGNEYSLNEVMNELTAAIFVADKNATTLSQNLQIEYVSRLINVAGLSKASKYDNLAKAAALFQLQSILDKSTAWGADQATKAHKAYIDRMITKALEA</sequence>
<dbReference type="Pfam" id="PF16313">
    <property type="entry name" value="DUF4953"/>
    <property type="match status" value="1"/>
</dbReference>
<gene>
    <name evidence="4" type="ORF">PPIS_a3454</name>
</gene>
<dbReference type="SUPFAM" id="SSF55486">
    <property type="entry name" value="Metalloproteases ('zincins'), catalytic domain"/>
    <property type="match status" value="1"/>
</dbReference>
<dbReference type="Proteomes" id="UP000016521">
    <property type="component" value="Chromosome I"/>
</dbReference>
<evidence type="ECO:0000313" key="5">
    <source>
        <dbReference type="Proteomes" id="UP000016521"/>
    </source>
</evidence>
<feature type="chain" id="PRO_5047001368" description="DUF5117 domain-containing protein" evidence="1">
    <location>
        <begin position="35"/>
        <end position="847"/>
    </location>
</feature>
<evidence type="ECO:0000259" key="2">
    <source>
        <dbReference type="Pfam" id="PF16313"/>
    </source>
</evidence>
<name>A0ABM6NGY0_PSEO7</name>
<dbReference type="Gene3D" id="3.40.390.10">
    <property type="entry name" value="Collagenase (Catalytic Domain)"/>
    <property type="match status" value="1"/>
</dbReference>
<protein>
    <recommendedName>
        <fullName evidence="6">DUF5117 domain-containing protein</fullName>
    </recommendedName>
</protein>
<dbReference type="PANTHER" id="PTHR38478:SF1">
    <property type="entry name" value="ZINC DEPENDENT METALLOPROTEASE DOMAIN LIPOPROTEIN"/>
    <property type="match status" value="1"/>
</dbReference>
<accession>A0ABM6NGY0</accession>
<dbReference type="InterPro" id="IPR024079">
    <property type="entry name" value="MetalloPept_cat_dom_sf"/>
</dbReference>
<keyword evidence="5" id="KW-1185">Reference proteome</keyword>
<dbReference type="InterPro" id="IPR034032">
    <property type="entry name" value="Zn_MMP-like_bac"/>
</dbReference>
<dbReference type="InterPro" id="IPR033413">
    <property type="entry name" value="DUF5117"/>
</dbReference>
<feature type="signal peptide" evidence="1">
    <location>
        <begin position="1"/>
        <end position="34"/>
    </location>
</feature>
<dbReference type="Pfam" id="PF17148">
    <property type="entry name" value="DUF5117"/>
    <property type="match status" value="1"/>
</dbReference>
<dbReference type="CDD" id="cd04276">
    <property type="entry name" value="ZnMc_MMP_like_2"/>
    <property type="match status" value="1"/>
</dbReference>
<feature type="domain" description="DUF5117" evidence="3">
    <location>
        <begin position="104"/>
        <end position="296"/>
    </location>
</feature>
<proteinExistence type="predicted"/>
<feature type="domain" description="EcxA zinc-binding" evidence="2">
    <location>
        <begin position="453"/>
        <end position="773"/>
    </location>
</feature>
<reference evidence="4 5" key="1">
    <citation type="submission" date="2015-06" db="EMBL/GenBank/DDBJ databases">
        <authorList>
            <person name="Xie B.-B."/>
            <person name="Rong J.-C."/>
            <person name="Qin Q.-L."/>
            <person name="Zhang Y.-Z."/>
        </authorList>
    </citation>
    <scope>NUCLEOTIDE SEQUENCE [LARGE SCALE GENOMIC DNA]</scope>
    <source>
        <strain evidence="4 5">JCM 20779</strain>
    </source>
</reference>
<evidence type="ECO:0000259" key="3">
    <source>
        <dbReference type="Pfam" id="PF17148"/>
    </source>
</evidence>
<organism evidence="4 5">
    <name type="scientific">Pseudoalteromonas piscicida</name>
    <dbReference type="NCBI Taxonomy" id="43662"/>
    <lineage>
        <taxon>Bacteria</taxon>
        <taxon>Pseudomonadati</taxon>
        <taxon>Pseudomonadota</taxon>
        <taxon>Gammaproteobacteria</taxon>
        <taxon>Alteromonadales</taxon>
        <taxon>Pseudoalteromonadaceae</taxon>
        <taxon>Pseudoalteromonas</taxon>
    </lineage>
</organism>
<evidence type="ECO:0000313" key="4">
    <source>
        <dbReference type="EMBL" id="ATD08240.1"/>
    </source>
</evidence>
<dbReference type="EMBL" id="CP011924">
    <property type="protein sequence ID" value="ATD08240.1"/>
    <property type="molecule type" value="Genomic_DNA"/>
</dbReference>
<evidence type="ECO:0000256" key="1">
    <source>
        <dbReference type="SAM" id="SignalP"/>
    </source>
</evidence>
<dbReference type="InterPro" id="IPR032534">
    <property type="entry name" value="EcxA_zinc-bd"/>
</dbReference>
<evidence type="ECO:0008006" key="6">
    <source>
        <dbReference type="Google" id="ProtNLM"/>
    </source>
</evidence>
<dbReference type="PANTHER" id="PTHR38478">
    <property type="entry name" value="PEPTIDASE M1A AND M12B"/>
    <property type="match status" value="1"/>
</dbReference>